<reference evidence="7 8" key="1">
    <citation type="submission" date="2024-10" db="EMBL/GenBank/DDBJ databases">
        <title>The Natural Products Discovery Center: Release of the First 8490 Sequenced Strains for Exploring Actinobacteria Biosynthetic Diversity.</title>
        <authorList>
            <person name="Kalkreuter E."/>
            <person name="Kautsar S.A."/>
            <person name="Yang D."/>
            <person name="Bader C.D."/>
            <person name="Teijaro C.N."/>
            <person name="Fluegel L."/>
            <person name="Davis C.M."/>
            <person name="Simpson J.R."/>
            <person name="Lauterbach L."/>
            <person name="Steele A.D."/>
            <person name="Gui C."/>
            <person name="Meng S."/>
            <person name="Li G."/>
            <person name="Viehrig K."/>
            <person name="Ye F."/>
            <person name="Su P."/>
            <person name="Kiefer A.F."/>
            <person name="Nichols A."/>
            <person name="Cepeda A.J."/>
            <person name="Yan W."/>
            <person name="Fan B."/>
            <person name="Jiang Y."/>
            <person name="Adhikari A."/>
            <person name="Zheng C.-J."/>
            <person name="Schuster L."/>
            <person name="Cowan T.M."/>
            <person name="Smanski M.J."/>
            <person name="Chevrette M.G."/>
            <person name="De Carvalho L.P.S."/>
            <person name="Shen B."/>
        </authorList>
    </citation>
    <scope>NUCLEOTIDE SEQUENCE [LARGE SCALE GENOMIC DNA]</scope>
    <source>
        <strain evidence="7 8">NPDC012605</strain>
    </source>
</reference>
<evidence type="ECO:0000259" key="5">
    <source>
        <dbReference type="Pfam" id="PF02775"/>
    </source>
</evidence>
<dbReference type="InterPro" id="IPR047211">
    <property type="entry name" value="POXB-like"/>
</dbReference>
<protein>
    <submittedName>
        <fullName evidence="7">Pyruvate dehydrogenase</fullName>
    </submittedName>
</protein>
<evidence type="ECO:0000256" key="2">
    <source>
        <dbReference type="ARBA" id="ARBA00023052"/>
    </source>
</evidence>
<dbReference type="InterPro" id="IPR011766">
    <property type="entry name" value="TPP_enzyme_TPP-bd"/>
</dbReference>
<sequence>MAKQNVAEQFVDILVRAGVRRLYGVVGDSLNPVVDAIRRTPSLDWIQVRHEETAAFAAGAEAQITGGLAACAGSCGPGNLHLINGLYDAHRSMAPVLALASHIPSSEIGLGYFQETHPDQLFRECSHYSELISNPKQMPRLLHTAIQHAVGRGGVSVVALPGDIASQPAPEKAVETALVTSRPTVRPGDAEIDALVRMIDAADRVTLFCGSGTAGAHPEVMQFAERIKSPVGHALRGKEWIQYDNPYDVGMSGLLGYGAAYEATHECDLLILLGTDFPYNAFLPDDVKIVQVDVRPERLGRRSLLDLAVWGDVRETLRCVIPRVRAKTDRRFLDKMLKKHADALEGVVKAYTRKVEKHVPVHPEYVASVIDELADDDAVFTVDTGMCNVWAARYLSPNGRRRITGSFSHGSMANALPQAIGAQFTDRNRQVVSLSGDGGFSMLMGDFLTLVQYDLPVKVIVFNNSSLGMVELEMLVSGLPSYGTTNKNPDFAAIARAAGAYGVRVEKPKHLTSALKDAFKHKGPALVDVVTDPNALSIPPKISADMVTGFALSASKIVLDGGVGRMLQMARSNLRNVPRL</sequence>
<organism evidence="7 8">
    <name type="scientific">Streptomyces flavochromogenes</name>
    <dbReference type="NCBI Taxonomy" id="68199"/>
    <lineage>
        <taxon>Bacteria</taxon>
        <taxon>Bacillati</taxon>
        <taxon>Actinomycetota</taxon>
        <taxon>Actinomycetes</taxon>
        <taxon>Kitasatosporales</taxon>
        <taxon>Streptomycetaceae</taxon>
        <taxon>Streptomyces</taxon>
    </lineage>
</organism>
<dbReference type="Proteomes" id="UP001602370">
    <property type="component" value="Unassembled WGS sequence"/>
</dbReference>
<dbReference type="InterPro" id="IPR047212">
    <property type="entry name" value="TPP_POXB-like"/>
</dbReference>
<dbReference type="InterPro" id="IPR012000">
    <property type="entry name" value="Thiamin_PyroP_enz_cen_dom"/>
</dbReference>
<evidence type="ECO:0000256" key="3">
    <source>
        <dbReference type="RuleBase" id="RU362132"/>
    </source>
</evidence>
<evidence type="ECO:0000313" key="8">
    <source>
        <dbReference type="Proteomes" id="UP001602370"/>
    </source>
</evidence>
<name>A0ABW6Y1E5_9ACTN</name>
<dbReference type="RefSeq" id="WP_388311144.1">
    <property type="nucleotide sequence ID" value="NZ_JBIBDZ010000014.1"/>
</dbReference>
<evidence type="ECO:0000313" key="7">
    <source>
        <dbReference type="EMBL" id="MFF5923590.1"/>
    </source>
</evidence>
<feature type="domain" description="Thiamine pyrophosphate enzyme N-terminal TPP-binding" evidence="6">
    <location>
        <begin position="5"/>
        <end position="120"/>
    </location>
</feature>
<dbReference type="CDD" id="cd02014">
    <property type="entry name" value="TPP_POX"/>
    <property type="match status" value="1"/>
</dbReference>
<gene>
    <name evidence="7" type="ORF">ACFY8C_35515</name>
</gene>
<dbReference type="Gene3D" id="3.40.50.970">
    <property type="match status" value="2"/>
</dbReference>
<dbReference type="Gene3D" id="3.40.50.1220">
    <property type="entry name" value="TPP-binding domain"/>
    <property type="match status" value="1"/>
</dbReference>
<comment type="similarity">
    <text evidence="1 3">Belongs to the TPP enzyme family.</text>
</comment>
<evidence type="ECO:0000256" key="1">
    <source>
        <dbReference type="ARBA" id="ARBA00007812"/>
    </source>
</evidence>
<proteinExistence type="inferred from homology"/>
<dbReference type="PANTHER" id="PTHR42981">
    <property type="entry name" value="PYRUVATE DEHYDROGENASE [UBIQUINONE]"/>
    <property type="match status" value="1"/>
</dbReference>
<comment type="caution">
    <text evidence="7">The sequence shown here is derived from an EMBL/GenBank/DDBJ whole genome shotgun (WGS) entry which is preliminary data.</text>
</comment>
<dbReference type="NCBIfam" id="NF006591">
    <property type="entry name" value="PRK09124.1"/>
    <property type="match status" value="1"/>
</dbReference>
<evidence type="ECO:0000259" key="6">
    <source>
        <dbReference type="Pfam" id="PF02776"/>
    </source>
</evidence>
<keyword evidence="8" id="KW-1185">Reference proteome</keyword>
<feature type="domain" description="Thiamine pyrophosphate enzyme TPP-binding" evidence="5">
    <location>
        <begin position="383"/>
        <end position="529"/>
    </location>
</feature>
<keyword evidence="7" id="KW-0670">Pyruvate</keyword>
<dbReference type="SUPFAM" id="SSF52518">
    <property type="entry name" value="Thiamin diphosphate-binding fold (THDP-binding)"/>
    <property type="match status" value="2"/>
</dbReference>
<dbReference type="InterPro" id="IPR029035">
    <property type="entry name" value="DHS-like_NAD/FAD-binding_dom"/>
</dbReference>
<dbReference type="PANTHER" id="PTHR42981:SF2">
    <property type="entry name" value="PYRUVATE DEHYDROGENASE [UBIQUINONE]"/>
    <property type="match status" value="1"/>
</dbReference>
<dbReference type="Pfam" id="PF00205">
    <property type="entry name" value="TPP_enzyme_M"/>
    <property type="match status" value="1"/>
</dbReference>
<dbReference type="EMBL" id="JBIBDZ010000014">
    <property type="protein sequence ID" value="MFF5923590.1"/>
    <property type="molecule type" value="Genomic_DNA"/>
</dbReference>
<dbReference type="NCBIfam" id="NF005114">
    <property type="entry name" value="PRK06546.1"/>
    <property type="match status" value="1"/>
</dbReference>
<evidence type="ECO:0000259" key="4">
    <source>
        <dbReference type="Pfam" id="PF00205"/>
    </source>
</evidence>
<feature type="domain" description="Thiamine pyrophosphate enzyme central" evidence="4">
    <location>
        <begin position="192"/>
        <end position="318"/>
    </location>
</feature>
<dbReference type="CDD" id="cd07039">
    <property type="entry name" value="TPP_PYR_POX"/>
    <property type="match status" value="1"/>
</dbReference>
<dbReference type="InterPro" id="IPR029061">
    <property type="entry name" value="THDP-binding"/>
</dbReference>
<dbReference type="SUPFAM" id="SSF52467">
    <property type="entry name" value="DHS-like NAD/FAD-binding domain"/>
    <property type="match status" value="1"/>
</dbReference>
<dbReference type="InterPro" id="IPR012001">
    <property type="entry name" value="Thiamin_PyroP_enz_TPP-bd_dom"/>
</dbReference>
<dbReference type="Pfam" id="PF02775">
    <property type="entry name" value="TPP_enzyme_C"/>
    <property type="match status" value="1"/>
</dbReference>
<accession>A0ABW6Y1E5</accession>
<dbReference type="Pfam" id="PF02776">
    <property type="entry name" value="TPP_enzyme_N"/>
    <property type="match status" value="1"/>
</dbReference>
<dbReference type="InterPro" id="IPR047210">
    <property type="entry name" value="TPP_PYR_POXB-like"/>
</dbReference>
<keyword evidence="2 3" id="KW-0786">Thiamine pyrophosphate</keyword>